<dbReference type="Gene3D" id="2.40.50.180">
    <property type="entry name" value="CheA-289, Domain 4"/>
    <property type="match status" value="1"/>
</dbReference>
<reference evidence="2" key="1">
    <citation type="submission" date="2009-01" db="EMBL/GenBank/DDBJ databases">
        <title>Complete sequence of Anaeromyxobacter dehalogenans 2CP-1.</title>
        <authorList>
            <consortium name="US DOE Joint Genome Institute"/>
            <person name="Lucas S."/>
            <person name="Copeland A."/>
            <person name="Lapidus A."/>
            <person name="Glavina del Rio T."/>
            <person name="Dalin E."/>
            <person name="Tice H."/>
            <person name="Bruce D."/>
            <person name="Goodwin L."/>
            <person name="Pitluck S."/>
            <person name="Saunders E."/>
            <person name="Brettin T."/>
            <person name="Detter J.C."/>
            <person name="Han C."/>
            <person name="Larimer F."/>
            <person name="Land M."/>
            <person name="Hauser L."/>
            <person name="Kyrpides N."/>
            <person name="Ovchinnikova G."/>
            <person name="Beliaev A.S."/>
            <person name="Richardson P."/>
        </authorList>
    </citation>
    <scope>NUCLEOTIDE SEQUENCE</scope>
    <source>
        <strain evidence="2">2CP-1</strain>
    </source>
</reference>
<accession>B8J556</accession>
<dbReference type="PROSITE" id="PS50851">
    <property type="entry name" value="CHEW"/>
    <property type="match status" value="1"/>
</dbReference>
<dbReference type="InterPro" id="IPR036061">
    <property type="entry name" value="CheW-like_dom_sf"/>
</dbReference>
<feature type="domain" description="CheW-like" evidence="1">
    <location>
        <begin position="148"/>
        <end position="255"/>
    </location>
</feature>
<dbReference type="EMBL" id="CP001359">
    <property type="protein sequence ID" value="ACL64911.1"/>
    <property type="molecule type" value="Genomic_DNA"/>
</dbReference>
<dbReference type="AlphaFoldDB" id="B8J556"/>
<organism evidence="2 3">
    <name type="scientific">Anaeromyxobacter dehalogenans (strain ATCC BAA-258 / DSM 21875 / 2CP-1)</name>
    <dbReference type="NCBI Taxonomy" id="455488"/>
    <lineage>
        <taxon>Bacteria</taxon>
        <taxon>Pseudomonadati</taxon>
        <taxon>Myxococcota</taxon>
        <taxon>Myxococcia</taxon>
        <taxon>Myxococcales</taxon>
        <taxon>Cystobacterineae</taxon>
        <taxon>Anaeromyxobacteraceae</taxon>
        <taxon>Anaeromyxobacter</taxon>
    </lineage>
</organism>
<dbReference type="GO" id="GO:0006935">
    <property type="term" value="P:chemotaxis"/>
    <property type="evidence" value="ECO:0007669"/>
    <property type="project" value="InterPro"/>
</dbReference>
<dbReference type="HOGENOM" id="CLU_1270111_0_0_7"/>
<dbReference type="InterPro" id="IPR002545">
    <property type="entry name" value="CheW-lke_dom"/>
</dbReference>
<dbReference type="GO" id="GO:0007165">
    <property type="term" value="P:signal transduction"/>
    <property type="evidence" value="ECO:0007669"/>
    <property type="project" value="InterPro"/>
</dbReference>
<gene>
    <name evidence="2" type="ordered locus">A2cp1_1567</name>
</gene>
<dbReference type="Proteomes" id="UP000007089">
    <property type="component" value="Chromosome"/>
</dbReference>
<sequence>MSLPSDRKALLFSAGGVRLALRLAQLREIVAVPEAAGEVIARGEAVPAAFVSTVLGLPGGRCPFALLTEGPPRVALRVEALHGIVDLSEAEFFQLPARTPLPQPPPFAGAIVMGGAVTLELSVGTLGFAPLEPALDAAEPPPDLGLAAERELRFARAGREYAVPLALLLQVLEEPALAPVPLTPPSHRGLLYHGRALHPVVDLAVLYGGAGGEGRTVLLLDAGGAGIGVVADRVLGVGEGGEDVLRPPWDALFGG</sequence>
<dbReference type="KEGG" id="acp:A2cp1_1567"/>
<proteinExistence type="predicted"/>
<dbReference type="SMART" id="SM00260">
    <property type="entry name" value="CheW"/>
    <property type="match status" value="1"/>
</dbReference>
<evidence type="ECO:0000313" key="3">
    <source>
        <dbReference type="Proteomes" id="UP000007089"/>
    </source>
</evidence>
<evidence type="ECO:0000313" key="2">
    <source>
        <dbReference type="EMBL" id="ACL64911.1"/>
    </source>
</evidence>
<dbReference type="SUPFAM" id="SSF50341">
    <property type="entry name" value="CheW-like"/>
    <property type="match status" value="2"/>
</dbReference>
<dbReference type="RefSeq" id="WP_012525523.1">
    <property type="nucleotide sequence ID" value="NC_011891.1"/>
</dbReference>
<keyword evidence="3" id="KW-1185">Reference proteome</keyword>
<evidence type="ECO:0000259" key="1">
    <source>
        <dbReference type="PROSITE" id="PS50851"/>
    </source>
</evidence>
<dbReference type="Pfam" id="PF01584">
    <property type="entry name" value="CheW"/>
    <property type="match status" value="2"/>
</dbReference>
<name>B8J556_ANAD2</name>
<protein>
    <submittedName>
        <fullName evidence="2">CheW protein</fullName>
    </submittedName>
</protein>